<dbReference type="PANTHER" id="PTHR46427">
    <property type="entry name" value="ANKYRIN REPEAT AND LEM DOMAIN-CONTAINING PROTEIN 1"/>
    <property type="match status" value="1"/>
</dbReference>
<dbReference type="InterPro" id="IPR034998">
    <property type="entry name" value="ANKLE1"/>
</dbReference>
<dbReference type="WBParaSite" id="SRAE_2000335600.1">
    <property type="protein sequence ID" value="SRAE_2000335600.1"/>
    <property type="gene ID" value="WBGene00263578"/>
</dbReference>
<dbReference type="PROSITE" id="PS50088">
    <property type="entry name" value="ANK_REPEAT"/>
    <property type="match status" value="1"/>
</dbReference>
<dbReference type="EMBL" id="LN609529">
    <property type="protein sequence ID" value="CEF68701.1"/>
    <property type="molecule type" value="Genomic_DNA"/>
</dbReference>
<keyword evidence="3" id="KW-1185">Reference proteome</keyword>
<name>A0A090LG13_STRRB</name>
<dbReference type="GO" id="GO:0004520">
    <property type="term" value="F:DNA endonuclease activity"/>
    <property type="evidence" value="ECO:0007669"/>
    <property type="project" value="TreeGrafter"/>
</dbReference>
<reference evidence="2 3" key="1">
    <citation type="submission" date="2014-09" db="EMBL/GenBank/DDBJ databases">
        <authorList>
            <person name="Martin A.A."/>
        </authorList>
    </citation>
    <scope>NUCLEOTIDE SEQUENCE</scope>
    <source>
        <strain evidence="3">ED321</strain>
        <strain evidence="2">ED321 Heterogonic</strain>
    </source>
</reference>
<evidence type="ECO:0000313" key="4">
    <source>
        <dbReference type="WBParaSite" id="SRAE_2000335600.1"/>
    </source>
</evidence>
<dbReference type="GO" id="GO:0005654">
    <property type="term" value="C:nucleoplasm"/>
    <property type="evidence" value="ECO:0007669"/>
    <property type="project" value="TreeGrafter"/>
</dbReference>
<dbReference type="InterPro" id="IPR036770">
    <property type="entry name" value="Ankyrin_rpt-contain_sf"/>
</dbReference>
<dbReference type="Gene3D" id="1.25.40.20">
    <property type="entry name" value="Ankyrin repeat-containing domain"/>
    <property type="match status" value="1"/>
</dbReference>
<dbReference type="Pfam" id="PF22945">
    <property type="entry name" value="LEM-3_GIY-YIG"/>
    <property type="match status" value="1"/>
</dbReference>
<proteinExistence type="predicted"/>
<dbReference type="GO" id="GO:0000712">
    <property type="term" value="P:resolution of meiotic recombination intermediates"/>
    <property type="evidence" value="ECO:0007669"/>
    <property type="project" value="TreeGrafter"/>
</dbReference>
<dbReference type="RefSeq" id="XP_024507901.1">
    <property type="nucleotide sequence ID" value="XM_024654539.1"/>
</dbReference>
<dbReference type="CTD" id="36381071"/>
<dbReference type="GO" id="GO:0005737">
    <property type="term" value="C:cytoplasm"/>
    <property type="evidence" value="ECO:0007669"/>
    <property type="project" value="TreeGrafter"/>
</dbReference>
<evidence type="ECO:0000256" key="1">
    <source>
        <dbReference type="PROSITE-ProRule" id="PRU00023"/>
    </source>
</evidence>
<protein>
    <submittedName>
        <fullName evidence="2">GIY-YIG nuclease superfamily domain and Ankyrin repeat and Ankyrin repeat-containing domain-containing protein</fullName>
    </submittedName>
</protein>
<dbReference type="OrthoDB" id="1601181at2759"/>
<dbReference type="AlphaFoldDB" id="A0A090LG13"/>
<feature type="repeat" description="ANK" evidence="1">
    <location>
        <begin position="48"/>
        <end position="80"/>
    </location>
</feature>
<keyword evidence="1" id="KW-0040">ANK repeat</keyword>
<dbReference type="InterPro" id="IPR002110">
    <property type="entry name" value="Ankyrin_rpt"/>
</dbReference>
<organism evidence="2">
    <name type="scientific">Strongyloides ratti</name>
    <name type="common">Parasitic roundworm</name>
    <dbReference type="NCBI Taxonomy" id="34506"/>
    <lineage>
        <taxon>Eukaryota</taxon>
        <taxon>Metazoa</taxon>
        <taxon>Ecdysozoa</taxon>
        <taxon>Nematoda</taxon>
        <taxon>Chromadorea</taxon>
        <taxon>Rhabditida</taxon>
        <taxon>Tylenchina</taxon>
        <taxon>Panagrolaimomorpha</taxon>
        <taxon>Strongyloidoidea</taxon>
        <taxon>Strongyloididae</taxon>
        <taxon>Strongyloides</taxon>
    </lineage>
</organism>
<dbReference type="Proteomes" id="UP000035682">
    <property type="component" value="Unplaced"/>
</dbReference>
<sequence>MSTSSNIKAVSAVSLHNLAPQNSDFALKNVKMLIEKYGYNVSEKRNEDGMTALHLAAISDNLPMVKLLLHMGADYNVVDDFGRTPITLAAGESYSYLQSLIIKSKKNDGNDNKKKNGKFSFIRHFFNSKKMKKLFSKSDFQKTNEDTKQVDIQTVKTDENKKEDYYTPIVKKQPPFNPNYLSSITNKIESPPPALPRKDYESIDDVINKSYEDDIKKDVSMLCNQLKGTLLFDLEEKTTHRRYSITLKNFSNFNNDDLINEATRLDKLLKEEMNNLNTPTKKNKSPNYFNYLLLDPKVVNANDFIGFINSIFYVGKGTNSRPKAHFIETVKKYEENDLQCEKIKKISELWKNGTGVISLQINQNVIEAEALSREAAIIEAININNLTNKKKGEYHGEMSKWSVREKELLGCICLKKAFHVFQIDEPRPIFESDFISK</sequence>
<dbReference type="PROSITE" id="PS50297">
    <property type="entry name" value="ANK_REP_REGION"/>
    <property type="match status" value="1"/>
</dbReference>
<dbReference type="SMART" id="SM00248">
    <property type="entry name" value="ANK"/>
    <property type="match status" value="2"/>
</dbReference>
<evidence type="ECO:0000313" key="2">
    <source>
        <dbReference type="EMBL" id="CEF68701.1"/>
    </source>
</evidence>
<dbReference type="STRING" id="34506.A0A090LG13"/>
<gene>
    <name evidence="2 4 5" type="ORF">SRAE_2000335600</name>
</gene>
<dbReference type="PANTHER" id="PTHR46427:SF1">
    <property type="entry name" value="ANKYRIN REPEAT AND LEM DOMAIN-CONTAINING PROTEIN 1"/>
    <property type="match status" value="1"/>
</dbReference>
<evidence type="ECO:0000313" key="5">
    <source>
        <dbReference type="WormBase" id="SRAE_2000335600"/>
    </source>
</evidence>
<dbReference type="SUPFAM" id="SSF48403">
    <property type="entry name" value="Ankyrin repeat"/>
    <property type="match status" value="1"/>
</dbReference>
<dbReference type="GO" id="GO:0000724">
    <property type="term" value="P:double-strand break repair via homologous recombination"/>
    <property type="evidence" value="ECO:0007669"/>
    <property type="project" value="TreeGrafter"/>
</dbReference>
<dbReference type="GeneID" id="36381071"/>
<accession>A0A090LG13</accession>
<dbReference type="WormBase" id="SRAE_2000335600">
    <property type="protein sequence ID" value="SRP06772"/>
    <property type="gene ID" value="WBGene00263578"/>
</dbReference>
<dbReference type="CDD" id="cd10454">
    <property type="entry name" value="GIY-YIG_COG3680_Meta"/>
    <property type="match status" value="1"/>
</dbReference>
<dbReference type="Pfam" id="PF12796">
    <property type="entry name" value="Ank_2"/>
    <property type="match status" value="1"/>
</dbReference>
<reference evidence="4" key="2">
    <citation type="submission" date="2020-12" db="UniProtKB">
        <authorList>
            <consortium name="WormBaseParasite"/>
        </authorList>
    </citation>
    <scope>IDENTIFICATION</scope>
</reference>
<evidence type="ECO:0000313" key="3">
    <source>
        <dbReference type="Proteomes" id="UP000035682"/>
    </source>
</evidence>